<name>A0A2I0SST7_9ACTN</name>
<dbReference type="InterPro" id="IPR002716">
    <property type="entry name" value="PIN_dom"/>
</dbReference>
<feature type="binding site" evidence="8">
    <location>
        <position position="7"/>
    </location>
    <ligand>
        <name>Mg(2+)</name>
        <dbReference type="ChEBI" id="CHEBI:18420"/>
    </ligand>
</feature>
<dbReference type="Pfam" id="PF01850">
    <property type="entry name" value="PIN"/>
    <property type="match status" value="1"/>
</dbReference>
<feature type="domain" description="PIN" evidence="9">
    <location>
        <begin position="5"/>
        <end position="123"/>
    </location>
</feature>
<feature type="binding site" evidence="8">
    <location>
        <position position="97"/>
    </location>
    <ligand>
        <name>Mg(2+)</name>
        <dbReference type="ChEBI" id="CHEBI:18420"/>
    </ligand>
</feature>
<dbReference type="EMBL" id="PJOS01000015">
    <property type="protein sequence ID" value="PKT72994.1"/>
    <property type="molecule type" value="Genomic_DNA"/>
</dbReference>
<dbReference type="AlphaFoldDB" id="A0A2I0SST7"/>
<sequence>MIRYLADSTAVWRLQRDRKLNDLWAHEIDEGAIGSCAAQRTEFLQSARNLDEFDHMTEMFADLYPDAAVPKSAWRWIEAAQYRLAQRGQHQSLSAVDWLVCATAAHHGLTVLHDDQDFRAAARILPDLVERSVFAPAG</sequence>
<dbReference type="InterPro" id="IPR050556">
    <property type="entry name" value="Type_II_TA_system_RNase"/>
</dbReference>
<dbReference type="PANTHER" id="PTHR33653:SF1">
    <property type="entry name" value="RIBONUCLEASE VAPC2"/>
    <property type="match status" value="1"/>
</dbReference>
<keyword evidence="8" id="KW-0800">Toxin</keyword>
<keyword evidence="6 8" id="KW-0460">Magnesium</keyword>
<evidence type="ECO:0000256" key="6">
    <source>
        <dbReference type="ARBA" id="ARBA00022842"/>
    </source>
</evidence>
<comment type="function">
    <text evidence="8">Toxic component of a toxin-antitoxin (TA) system. An RNase.</text>
</comment>
<evidence type="ECO:0000256" key="3">
    <source>
        <dbReference type="ARBA" id="ARBA00022722"/>
    </source>
</evidence>
<evidence type="ECO:0000256" key="1">
    <source>
        <dbReference type="ARBA" id="ARBA00001946"/>
    </source>
</evidence>
<keyword evidence="3 8" id="KW-0540">Nuclease</keyword>
<evidence type="ECO:0000256" key="7">
    <source>
        <dbReference type="ARBA" id="ARBA00038093"/>
    </source>
</evidence>
<comment type="caution">
    <text evidence="10">The sequence shown here is derived from an EMBL/GenBank/DDBJ whole genome shotgun (WGS) entry which is preliminary data.</text>
</comment>
<evidence type="ECO:0000313" key="11">
    <source>
        <dbReference type="Proteomes" id="UP000236178"/>
    </source>
</evidence>
<comment type="similarity">
    <text evidence="7 8">Belongs to the PINc/VapC protein family.</text>
</comment>
<dbReference type="SUPFAM" id="SSF88723">
    <property type="entry name" value="PIN domain-like"/>
    <property type="match status" value="1"/>
</dbReference>
<proteinExistence type="inferred from homology"/>
<dbReference type="OrthoDB" id="5185254at2"/>
<dbReference type="GO" id="GO:0000287">
    <property type="term" value="F:magnesium ion binding"/>
    <property type="evidence" value="ECO:0007669"/>
    <property type="project" value="UniProtKB-UniRule"/>
</dbReference>
<reference evidence="10 11" key="1">
    <citation type="submission" date="2017-12" db="EMBL/GenBank/DDBJ databases">
        <title>Streptomyces populusis sp. nov., a novel endophytic actinobacterium isolated from stems of Populus adenopoda Maxim.</title>
        <authorList>
            <person name="Wang Z."/>
        </authorList>
    </citation>
    <scope>NUCLEOTIDE SEQUENCE [LARGE SCALE GENOMIC DNA]</scope>
    <source>
        <strain evidence="10 11">A249</strain>
    </source>
</reference>
<dbReference type="RefSeq" id="WP_103549173.1">
    <property type="nucleotide sequence ID" value="NZ_JBHJSK010000012.1"/>
</dbReference>
<dbReference type="HAMAP" id="MF_00265">
    <property type="entry name" value="VapC_Nob1"/>
    <property type="match status" value="1"/>
</dbReference>
<evidence type="ECO:0000256" key="4">
    <source>
        <dbReference type="ARBA" id="ARBA00022723"/>
    </source>
</evidence>
<dbReference type="GO" id="GO:0016787">
    <property type="term" value="F:hydrolase activity"/>
    <property type="evidence" value="ECO:0007669"/>
    <property type="project" value="UniProtKB-KW"/>
</dbReference>
<keyword evidence="11" id="KW-1185">Reference proteome</keyword>
<dbReference type="Proteomes" id="UP000236178">
    <property type="component" value="Unassembled WGS sequence"/>
</dbReference>
<evidence type="ECO:0000256" key="8">
    <source>
        <dbReference type="HAMAP-Rule" id="MF_00265"/>
    </source>
</evidence>
<accession>A0A2I0SST7</accession>
<dbReference type="EC" id="3.1.-.-" evidence="8"/>
<evidence type="ECO:0000313" key="10">
    <source>
        <dbReference type="EMBL" id="PKT72994.1"/>
    </source>
</evidence>
<evidence type="ECO:0000256" key="5">
    <source>
        <dbReference type="ARBA" id="ARBA00022801"/>
    </source>
</evidence>
<evidence type="ECO:0000259" key="9">
    <source>
        <dbReference type="Pfam" id="PF01850"/>
    </source>
</evidence>
<keyword evidence="5 8" id="KW-0378">Hydrolase</keyword>
<dbReference type="Gene3D" id="3.40.50.1010">
    <property type="entry name" value="5'-nuclease"/>
    <property type="match status" value="1"/>
</dbReference>
<keyword evidence="2 8" id="KW-1277">Toxin-antitoxin system</keyword>
<organism evidence="10 11">
    <name type="scientific">Streptomyces populi</name>
    <dbReference type="NCBI Taxonomy" id="2058924"/>
    <lineage>
        <taxon>Bacteria</taxon>
        <taxon>Bacillati</taxon>
        <taxon>Actinomycetota</taxon>
        <taxon>Actinomycetes</taxon>
        <taxon>Kitasatosporales</taxon>
        <taxon>Streptomycetaceae</taxon>
        <taxon>Streptomyces</taxon>
    </lineage>
</organism>
<dbReference type="InterPro" id="IPR029060">
    <property type="entry name" value="PIN-like_dom_sf"/>
</dbReference>
<dbReference type="InterPro" id="IPR022907">
    <property type="entry name" value="VapC_family"/>
</dbReference>
<protein>
    <recommendedName>
        <fullName evidence="8">Ribonuclease VapC</fullName>
        <shortName evidence="8">RNase VapC</shortName>
        <ecNumber evidence="8">3.1.-.-</ecNumber>
    </recommendedName>
    <alternativeName>
        <fullName evidence="8">Toxin VapC</fullName>
    </alternativeName>
</protein>
<keyword evidence="4 8" id="KW-0479">Metal-binding</keyword>
<gene>
    <name evidence="8" type="primary">vapC</name>
    <name evidence="10" type="ORF">CW362_10780</name>
</gene>
<dbReference type="PANTHER" id="PTHR33653">
    <property type="entry name" value="RIBONUCLEASE VAPC2"/>
    <property type="match status" value="1"/>
</dbReference>
<comment type="cofactor">
    <cofactor evidence="1 8">
        <name>Mg(2+)</name>
        <dbReference type="ChEBI" id="CHEBI:18420"/>
    </cofactor>
</comment>
<evidence type="ECO:0000256" key="2">
    <source>
        <dbReference type="ARBA" id="ARBA00022649"/>
    </source>
</evidence>
<dbReference type="GO" id="GO:0004540">
    <property type="term" value="F:RNA nuclease activity"/>
    <property type="evidence" value="ECO:0007669"/>
    <property type="project" value="InterPro"/>
</dbReference>
<dbReference type="GO" id="GO:0090729">
    <property type="term" value="F:toxin activity"/>
    <property type="evidence" value="ECO:0007669"/>
    <property type="project" value="UniProtKB-KW"/>
</dbReference>